<evidence type="ECO:0000259" key="12">
    <source>
        <dbReference type="PROSITE" id="PS50180"/>
    </source>
</evidence>
<sequence length="468" mass="52176">MAAEEETLESWLNKATDPVNEEETWEFIEGFCQQVNKELEGPQIATRLLGHKIQSPQEREAMHALTVLEMCMNNCGRRFQNEAGKFRFLNDLIKVLSPKYLGTWSSEKVKSKIIEVLYSWTVWLPDEVKVRNAYQMLKKQGIIKQDPKLPDNKTLPPPPPREESSLFDDEEKSKLLARLLKSSHPEDLQAANRLIKNVIKEEQEKTEKVTKRVHAIEEVNNTTRLLNDMLTLYSGHSLPESEHEALYQRCEKLRPTLFRFASDTGENDDALGEEVSQPKLSLRVLQSLAQGAGAGVGVDTLTQGFGFSPTHSPGSPPRPGPTDTSFHNLFVSLETIKPSSVVPVTVFDQHGFRVLFHFAGSGPLGRPDVLVIVISMLSTSPLPISNIHFQAAVPKVMKVKLQPASGTQLPAFNPVLPPPIISQVMLLANPPKEKVRLRYKLMFTLGELPVTEVGEVADIPATASWGSL</sequence>
<dbReference type="Gene3D" id="1.20.5.170">
    <property type="match status" value="1"/>
</dbReference>
<dbReference type="PANTHER" id="PTHR45905:SF4">
    <property type="entry name" value="ADP-RIBOSYLATION FACTOR-BINDING PROTEIN GGA1"/>
    <property type="match status" value="1"/>
</dbReference>
<dbReference type="PANTHER" id="PTHR45905">
    <property type="entry name" value="GOLGI-LOCALIZED, GAMMA-ADAPTIN EAR CONTAINING, ARF BINDING PROTEIN"/>
    <property type="match status" value="1"/>
</dbReference>
<dbReference type="InterPro" id="IPR002014">
    <property type="entry name" value="VHS_dom"/>
</dbReference>
<protein>
    <submittedName>
        <fullName evidence="14">Uncharacterized protein</fullName>
    </submittedName>
</protein>
<reference evidence="14" key="4">
    <citation type="submission" date="2025-08" db="UniProtKB">
        <authorList>
            <consortium name="Ensembl"/>
        </authorList>
    </citation>
    <scope>IDENTIFICATION</scope>
</reference>
<keyword evidence="9" id="KW-0472">Membrane</keyword>
<dbReference type="Proteomes" id="UP000314986">
    <property type="component" value="Unassembled WGS sequence"/>
</dbReference>
<dbReference type="GO" id="GO:0035091">
    <property type="term" value="F:phosphatidylinositol binding"/>
    <property type="evidence" value="ECO:0007669"/>
    <property type="project" value="InterPro"/>
</dbReference>
<dbReference type="InterPro" id="IPR027422">
    <property type="entry name" value="GGA1-3"/>
</dbReference>
<accession>A0A4W3JD55</accession>
<dbReference type="Pfam" id="PF00790">
    <property type="entry name" value="VHS"/>
    <property type="match status" value="1"/>
</dbReference>
<evidence type="ECO:0000259" key="13">
    <source>
        <dbReference type="PROSITE" id="PS50909"/>
    </source>
</evidence>
<dbReference type="SUPFAM" id="SSF49348">
    <property type="entry name" value="Clathrin adaptor appendage domain"/>
    <property type="match status" value="1"/>
</dbReference>
<evidence type="ECO:0000256" key="2">
    <source>
        <dbReference type="ARBA" id="ARBA00004220"/>
    </source>
</evidence>
<dbReference type="SMART" id="SM00809">
    <property type="entry name" value="Alpha_adaptinC2"/>
    <property type="match status" value="1"/>
</dbReference>
<proteinExistence type="inferred from homology"/>
<dbReference type="GO" id="GO:0006886">
    <property type="term" value="P:intracellular protein transport"/>
    <property type="evidence" value="ECO:0007669"/>
    <property type="project" value="InterPro"/>
</dbReference>
<evidence type="ECO:0000256" key="3">
    <source>
        <dbReference type="ARBA" id="ARBA00008099"/>
    </source>
</evidence>
<dbReference type="SMART" id="SM00288">
    <property type="entry name" value="VHS"/>
    <property type="match status" value="1"/>
</dbReference>
<name>A0A4W3JD55_CALMI</name>
<evidence type="ECO:0000256" key="7">
    <source>
        <dbReference type="ARBA" id="ARBA00022927"/>
    </source>
</evidence>
<evidence type="ECO:0000313" key="15">
    <source>
        <dbReference type="Proteomes" id="UP000314986"/>
    </source>
</evidence>
<dbReference type="Gene3D" id="1.20.58.160">
    <property type="match status" value="1"/>
</dbReference>
<dbReference type="SUPFAM" id="SSF89009">
    <property type="entry name" value="GAT-like domain"/>
    <property type="match status" value="1"/>
</dbReference>
<keyword evidence="15" id="KW-1185">Reference proteome</keyword>
<evidence type="ECO:0000256" key="10">
    <source>
        <dbReference type="SAM" id="MobiDB-lite"/>
    </source>
</evidence>
<dbReference type="GO" id="GO:0031901">
    <property type="term" value="C:early endosome membrane"/>
    <property type="evidence" value="ECO:0007669"/>
    <property type="project" value="UniProtKB-SubCell"/>
</dbReference>
<evidence type="ECO:0000256" key="4">
    <source>
        <dbReference type="ARBA" id="ARBA00022448"/>
    </source>
</evidence>
<keyword evidence="8" id="KW-0333">Golgi apparatus</keyword>
<dbReference type="InterPro" id="IPR004152">
    <property type="entry name" value="GAT_dom"/>
</dbReference>
<comment type="subcellular location">
    <subcellularLocation>
        <location evidence="2">Early endosome membrane</location>
        <topology evidence="2">Peripheral membrane protein</topology>
    </subcellularLocation>
    <subcellularLocation>
        <location evidence="1">Golgi apparatus</location>
        <location evidence="1">trans-Golgi network membrane</location>
        <topology evidence="1">Peripheral membrane protein</topology>
    </subcellularLocation>
</comment>
<dbReference type="Ensembl" id="ENSCMIT00000030727.1">
    <property type="protein sequence ID" value="ENSCMIP00000030260.1"/>
    <property type="gene ID" value="ENSCMIG00000013022.1"/>
</dbReference>
<dbReference type="InterPro" id="IPR008152">
    <property type="entry name" value="Clathrin_a/b/g-adaptin_app_Ig"/>
</dbReference>
<dbReference type="GeneTree" id="ENSGT00940000156448"/>
<dbReference type="CDD" id="cd17010">
    <property type="entry name" value="VHS_GGA2"/>
    <property type="match status" value="1"/>
</dbReference>
<dbReference type="PROSITE" id="PS50909">
    <property type="entry name" value="GAT"/>
    <property type="match status" value="1"/>
</dbReference>
<dbReference type="Gene3D" id="2.60.40.1230">
    <property type="match status" value="1"/>
</dbReference>
<dbReference type="AlphaFoldDB" id="A0A4W3JD55"/>
<dbReference type="FunFam" id="1.20.5.170:FF:000023">
    <property type="entry name" value="ADP-ribosylation factor-binding protein GGA3 isoform X1"/>
    <property type="match status" value="1"/>
</dbReference>
<feature type="domain" description="VHS" evidence="11">
    <location>
        <begin position="15"/>
        <end position="145"/>
    </location>
</feature>
<dbReference type="InterPro" id="IPR008153">
    <property type="entry name" value="GAE_dom"/>
</dbReference>
<dbReference type="GO" id="GO:0031267">
    <property type="term" value="F:small GTPase binding"/>
    <property type="evidence" value="ECO:0007669"/>
    <property type="project" value="InterPro"/>
</dbReference>
<evidence type="ECO:0000256" key="9">
    <source>
        <dbReference type="ARBA" id="ARBA00023136"/>
    </source>
</evidence>
<comment type="similarity">
    <text evidence="3">Belongs to the GGA protein family.</text>
</comment>
<feature type="region of interest" description="Disordered" evidence="10">
    <location>
        <begin position="145"/>
        <end position="168"/>
    </location>
</feature>
<reference evidence="15" key="2">
    <citation type="journal article" date="2007" name="PLoS Biol.">
        <title>Survey sequencing and comparative analysis of the elephant shark (Callorhinchus milii) genome.</title>
        <authorList>
            <person name="Venkatesh B."/>
            <person name="Kirkness E.F."/>
            <person name="Loh Y.H."/>
            <person name="Halpern A.L."/>
            <person name="Lee A.P."/>
            <person name="Johnson J."/>
            <person name="Dandona N."/>
            <person name="Viswanathan L.D."/>
            <person name="Tay A."/>
            <person name="Venter J.C."/>
            <person name="Strausberg R.L."/>
            <person name="Brenner S."/>
        </authorList>
    </citation>
    <scope>NUCLEOTIDE SEQUENCE [LARGE SCALE GENOMIC DNA]</scope>
</reference>
<keyword evidence="7" id="KW-0653">Protein transport</keyword>
<evidence type="ECO:0000313" key="14">
    <source>
        <dbReference type="Ensembl" id="ENSCMIP00000030260.1"/>
    </source>
</evidence>
<dbReference type="GO" id="GO:0043130">
    <property type="term" value="F:ubiquitin binding"/>
    <property type="evidence" value="ECO:0007669"/>
    <property type="project" value="InterPro"/>
</dbReference>
<dbReference type="Pfam" id="PF18308">
    <property type="entry name" value="GGA_N-GAT"/>
    <property type="match status" value="1"/>
</dbReference>
<keyword evidence="5" id="KW-0967">Endosome</keyword>
<dbReference type="InterPro" id="IPR013041">
    <property type="entry name" value="Clathrin_app_Ig-like_sf"/>
</dbReference>
<gene>
    <name evidence="14" type="primary">LOC103186627</name>
</gene>
<dbReference type="InterPro" id="IPR008942">
    <property type="entry name" value="ENTH_VHS"/>
</dbReference>
<evidence type="ECO:0000256" key="8">
    <source>
        <dbReference type="ARBA" id="ARBA00023034"/>
    </source>
</evidence>
<dbReference type="GO" id="GO:0034394">
    <property type="term" value="P:protein localization to cell surface"/>
    <property type="evidence" value="ECO:0007669"/>
    <property type="project" value="TreeGrafter"/>
</dbReference>
<evidence type="ECO:0000256" key="6">
    <source>
        <dbReference type="ARBA" id="ARBA00022843"/>
    </source>
</evidence>
<dbReference type="GO" id="GO:0006893">
    <property type="term" value="P:Golgi to plasma membrane transport"/>
    <property type="evidence" value="ECO:0007669"/>
    <property type="project" value="TreeGrafter"/>
</dbReference>
<evidence type="ECO:0000256" key="5">
    <source>
        <dbReference type="ARBA" id="ARBA00022753"/>
    </source>
</evidence>
<keyword evidence="4" id="KW-0813">Transport</keyword>
<dbReference type="PROSITE" id="PS50179">
    <property type="entry name" value="VHS"/>
    <property type="match status" value="1"/>
</dbReference>
<feature type="domain" description="GAE" evidence="12">
    <location>
        <begin position="339"/>
        <end position="460"/>
    </location>
</feature>
<reference evidence="14" key="5">
    <citation type="submission" date="2025-09" db="UniProtKB">
        <authorList>
            <consortium name="Ensembl"/>
        </authorList>
    </citation>
    <scope>IDENTIFICATION</scope>
</reference>
<dbReference type="PROSITE" id="PS50180">
    <property type="entry name" value="GAE"/>
    <property type="match status" value="1"/>
</dbReference>
<dbReference type="FunFam" id="1.25.40.90:FF:000011">
    <property type="entry name" value="ADP-ribosylation factor-binding protein GGA3 isoform X1"/>
    <property type="match status" value="1"/>
</dbReference>
<dbReference type="Gene3D" id="1.25.40.90">
    <property type="match status" value="1"/>
</dbReference>
<feature type="region of interest" description="Disordered" evidence="10">
    <location>
        <begin position="305"/>
        <end position="324"/>
    </location>
</feature>
<keyword evidence="6" id="KW-0832">Ubl conjugation</keyword>
<feature type="domain" description="GAT" evidence="13">
    <location>
        <begin position="169"/>
        <end position="293"/>
    </location>
</feature>
<dbReference type="Pfam" id="PF02883">
    <property type="entry name" value="Alpha_adaptinC2"/>
    <property type="match status" value="1"/>
</dbReference>
<dbReference type="SUPFAM" id="SSF48464">
    <property type="entry name" value="ENTH/VHS domain"/>
    <property type="match status" value="1"/>
</dbReference>
<dbReference type="GO" id="GO:0005802">
    <property type="term" value="C:trans-Golgi network"/>
    <property type="evidence" value="ECO:0007669"/>
    <property type="project" value="InterPro"/>
</dbReference>
<evidence type="ECO:0000256" key="1">
    <source>
        <dbReference type="ARBA" id="ARBA00004150"/>
    </source>
</evidence>
<organism evidence="14 15">
    <name type="scientific">Callorhinchus milii</name>
    <name type="common">Ghost shark</name>
    <dbReference type="NCBI Taxonomy" id="7868"/>
    <lineage>
        <taxon>Eukaryota</taxon>
        <taxon>Metazoa</taxon>
        <taxon>Chordata</taxon>
        <taxon>Craniata</taxon>
        <taxon>Vertebrata</taxon>
        <taxon>Chondrichthyes</taxon>
        <taxon>Holocephali</taxon>
        <taxon>Chimaeriformes</taxon>
        <taxon>Callorhinchidae</taxon>
        <taxon>Callorhinchus</taxon>
    </lineage>
</organism>
<dbReference type="InterPro" id="IPR038425">
    <property type="entry name" value="GAT_sf"/>
</dbReference>
<dbReference type="InterPro" id="IPR041198">
    <property type="entry name" value="GGA_N-GAT"/>
</dbReference>
<reference evidence="15" key="3">
    <citation type="journal article" date="2014" name="Nature">
        <title>Elephant shark genome provides unique insights into gnathostome evolution.</title>
        <authorList>
            <consortium name="International Elephant Shark Genome Sequencing Consortium"/>
            <person name="Venkatesh B."/>
            <person name="Lee A.P."/>
            <person name="Ravi V."/>
            <person name="Maurya A.K."/>
            <person name="Lian M.M."/>
            <person name="Swann J.B."/>
            <person name="Ohta Y."/>
            <person name="Flajnik M.F."/>
            <person name="Sutoh Y."/>
            <person name="Kasahara M."/>
            <person name="Hoon S."/>
            <person name="Gangu V."/>
            <person name="Roy S.W."/>
            <person name="Irimia M."/>
            <person name="Korzh V."/>
            <person name="Kondrychyn I."/>
            <person name="Lim Z.W."/>
            <person name="Tay B.H."/>
            <person name="Tohari S."/>
            <person name="Kong K.W."/>
            <person name="Ho S."/>
            <person name="Lorente-Galdos B."/>
            <person name="Quilez J."/>
            <person name="Marques-Bonet T."/>
            <person name="Raney B.J."/>
            <person name="Ingham P.W."/>
            <person name="Tay A."/>
            <person name="Hillier L.W."/>
            <person name="Minx P."/>
            <person name="Boehm T."/>
            <person name="Wilson R.K."/>
            <person name="Brenner S."/>
            <person name="Warren W.C."/>
        </authorList>
    </citation>
    <scope>NUCLEOTIDE SEQUENCE [LARGE SCALE GENOMIC DNA]</scope>
</reference>
<dbReference type="FunFam" id="2.60.40.1230:FF:000001">
    <property type="entry name" value="ADP-ribosylation factor-binding protein GGA1 isoform 1"/>
    <property type="match status" value="1"/>
</dbReference>
<evidence type="ECO:0000259" key="11">
    <source>
        <dbReference type="PROSITE" id="PS50179"/>
    </source>
</evidence>
<reference evidence="15" key="1">
    <citation type="journal article" date="2006" name="Science">
        <title>Ancient noncoding elements conserved in the human genome.</title>
        <authorList>
            <person name="Venkatesh B."/>
            <person name="Kirkness E.F."/>
            <person name="Loh Y.H."/>
            <person name="Halpern A.L."/>
            <person name="Lee A.P."/>
            <person name="Johnson J."/>
            <person name="Dandona N."/>
            <person name="Viswanathan L.D."/>
            <person name="Tay A."/>
            <person name="Venter J.C."/>
            <person name="Strausberg R.L."/>
            <person name="Brenner S."/>
        </authorList>
    </citation>
    <scope>NUCLEOTIDE SEQUENCE [LARGE SCALE GENOMIC DNA]</scope>
</reference>